<proteinExistence type="predicted"/>
<name>A0ABY7GMM6_9GAMM</name>
<organism evidence="1 2">
    <name type="scientific">Methylomonas rapida</name>
    <dbReference type="NCBI Taxonomy" id="2963939"/>
    <lineage>
        <taxon>Bacteria</taxon>
        <taxon>Pseudomonadati</taxon>
        <taxon>Pseudomonadota</taxon>
        <taxon>Gammaproteobacteria</taxon>
        <taxon>Methylococcales</taxon>
        <taxon>Methylococcaceae</taxon>
        <taxon>Methylomonas</taxon>
    </lineage>
</organism>
<dbReference type="EMBL" id="CP113517">
    <property type="protein sequence ID" value="WAR45764.1"/>
    <property type="molecule type" value="Genomic_DNA"/>
</dbReference>
<sequence>MAIRKSGRKLHKIVVNSCVLTLSYGLFFSHKAAAFDWRMRPSLSMSEVFTDNLELSDTAKRSGFITEVAPGVSLFGTSPWSNFNLNYRLQGLYNAGGSDAVDINHQLQMNGLYQAVRNRLFVQTSSSISQQNISNGFIATDNLTGGRDRTETKNFSISPYWTPQFGQYARGLVKVGYQNTSFDNASFGGGSVSSSGLISDSDTFSKQARLTSGTKFGRVRWSLNYSSQEQSRATGDDVLFEQYQGDLRYYLNRKFNVFGQAGYENNDYQTLNDSINNGFFYTFGGQWSPNRWYSLEAGYGNNRHVTVRFNPSPNFIGHVTYRNKEVGLNTGDSWDANIRYRAQQAFIGFNYSQDTTTVQQVLVEQTAFDLTGPVIDTDIDPVTGQPLSPLLNPNLPNFVDDVIVNKQASLTFGYQTGKSSYNLSFYNTRRTYELNPQEDNVYGASGSWNWRLAPRLNFYLRPTWQTIDNEASSNDRYDVALGFSKAIPINLGRPLLMNTRLEFRHINQMSDLSTNDYVENRATANFAVRF</sequence>
<dbReference type="RefSeq" id="WP_269022432.1">
    <property type="nucleotide sequence ID" value="NZ_CP113517.1"/>
</dbReference>
<reference evidence="1" key="1">
    <citation type="submission" date="2022-11" db="EMBL/GenBank/DDBJ databases">
        <title>Methylomonas rapida sp. nov., Carotenoid-Producing Obligate Methanotrophs with High Growth Characteristics and Biotechnological Potential.</title>
        <authorList>
            <person name="Tikhonova E.N."/>
            <person name="Suleimanov R.Z."/>
            <person name="Miroshnikov K."/>
            <person name="Oshkin I.Y."/>
            <person name="Belova S.E."/>
            <person name="Danilova O.V."/>
            <person name="Ashikhmin A."/>
            <person name="Konopkin A."/>
            <person name="But S.Y."/>
            <person name="Khmelenina V.N."/>
            <person name="Kuznetsov N."/>
            <person name="Pimenov N.V."/>
            <person name="Dedysh S.N."/>
        </authorList>
    </citation>
    <scope>NUCLEOTIDE SEQUENCE</scope>
    <source>
        <strain evidence="1">MP1</strain>
    </source>
</reference>
<gene>
    <name evidence="1" type="ORF">NM686_004420</name>
</gene>
<dbReference type="NCBIfam" id="TIGR03016">
    <property type="entry name" value="pepcterm_hypo_1"/>
    <property type="match status" value="1"/>
</dbReference>
<keyword evidence="2" id="KW-1185">Reference proteome</keyword>
<protein>
    <submittedName>
        <fullName evidence="1">TIGR03016 family PEP-CTERM system-associated outer membrane protein</fullName>
    </submittedName>
</protein>
<dbReference type="InterPro" id="IPR017467">
    <property type="entry name" value="CHP03016_PEP-CTERM"/>
</dbReference>
<evidence type="ECO:0000313" key="2">
    <source>
        <dbReference type="Proteomes" id="UP001162780"/>
    </source>
</evidence>
<dbReference type="Proteomes" id="UP001162780">
    <property type="component" value="Chromosome"/>
</dbReference>
<accession>A0ABY7GMM6</accession>
<evidence type="ECO:0000313" key="1">
    <source>
        <dbReference type="EMBL" id="WAR45764.1"/>
    </source>
</evidence>